<evidence type="ECO:0000313" key="7">
    <source>
        <dbReference type="EMBL" id="MCL6220450.1"/>
    </source>
</evidence>
<dbReference type="InterPro" id="IPR013766">
    <property type="entry name" value="Thioredoxin_domain"/>
</dbReference>
<feature type="domain" description="Thioredoxin" evidence="6">
    <location>
        <begin position="230"/>
        <end position="368"/>
    </location>
</feature>
<evidence type="ECO:0000256" key="3">
    <source>
        <dbReference type="ARBA" id="ARBA00023157"/>
    </source>
</evidence>
<dbReference type="InterPro" id="IPR050553">
    <property type="entry name" value="Thioredoxin_ResA/DsbE_sf"/>
</dbReference>
<evidence type="ECO:0000256" key="1">
    <source>
        <dbReference type="ARBA" id="ARBA00004196"/>
    </source>
</evidence>
<dbReference type="PANTHER" id="PTHR42852">
    <property type="entry name" value="THIOL:DISULFIDE INTERCHANGE PROTEIN DSBE"/>
    <property type="match status" value="1"/>
</dbReference>
<dbReference type="Pfam" id="PF00578">
    <property type="entry name" value="AhpC-TSA"/>
    <property type="match status" value="1"/>
</dbReference>
<keyword evidence="4" id="KW-0676">Redox-active center</keyword>
<organism evidence="7 8">
    <name type="scientific">Zunongwangia pacifica</name>
    <dbReference type="NCBI Taxonomy" id="2911062"/>
    <lineage>
        <taxon>Bacteria</taxon>
        <taxon>Pseudomonadati</taxon>
        <taxon>Bacteroidota</taxon>
        <taxon>Flavobacteriia</taxon>
        <taxon>Flavobacteriales</taxon>
        <taxon>Flavobacteriaceae</taxon>
        <taxon>Zunongwangia</taxon>
    </lineage>
</organism>
<dbReference type="PROSITE" id="PS51257">
    <property type="entry name" value="PROKAR_LIPOPROTEIN"/>
    <property type="match status" value="1"/>
</dbReference>
<protein>
    <submittedName>
        <fullName evidence="7">AhpC/TSA family protein</fullName>
    </submittedName>
</protein>
<dbReference type="RefSeq" id="WP_249603148.1">
    <property type="nucleotide sequence ID" value="NZ_JAKHSK010000041.1"/>
</dbReference>
<dbReference type="Pfam" id="PF14289">
    <property type="entry name" value="DUF4369"/>
    <property type="match status" value="1"/>
</dbReference>
<dbReference type="InterPro" id="IPR025380">
    <property type="entry name" value="DUF4369"/>
</dbReference>
<reference evidence="7" key="1">
    <citation type="submission" date="2022-01" db="EMBL/GenBank/DDBJ databases">
        <title>Genome sequencing of Zunongwangia sp. M21534 genome.</title>
        <authorList>
            <person name="Chen Y."/>
            <person name="Dong C."/>
            <person name="Shao Z."/>
        </authorList>
    </citation>
    <scope>NUCLEOTIDE SEQUENCE</scope>
    <source>
        <strain evidence="7">MCCC M21534</strain>
    </source>
</reference>
<dbReference type="InterPro" id="IPR036249">
    <property type="entry name" value="Thioredoxin-like_sf"/>
</dbReference>
<feature type="signal peptide" evidence="5">
    <location>
        <begin position="1"/>
        <end position="26"/>
    </location>
</feature>
<evidence type="ECO:0000256" key="5">
    <source>
        <dbReference type="SAM" id="SignalP"/>
    </source>
</evidence>
<evidence type="ECO:0000259" key="6">
    <source>
        <dbReference type="PROSITE" id="PS51352"/>
    </source>
</evidence>
<dbReference type="GO" id="GO:0016491">
    <property type="term" value="F:oxidoreductase activity"/>
    <property type="evidence" value="ECO:0007669"/>
    <property type="project" value="InterPro"/>
</dbReference>
<feature type="chain" id="PRO_5040867501" evidence="5">
    <location>
        <begin position="27"/>
        <end position="368"/>
    </location>
</feature>
<sequence>MKLIIMRNYFLVLILLCALVSCKQKAENKWDYTISGVVPIGKGFDKAVMSYPLDDKGGPYAADTTAIVDGTFKFEGNIGRPQLAELNLINATINTQEDASMEADDMGLKNVALFYLDGNITITFDDEGMASYDGGGDEQSAWLQWQEMSEKMNESLNRPISLEDIQALVGKFVEKNPDRYVSVDLMDLVTQGGIQYNLVQPMYNALSKRMRNSPKVIAWKPALDKAKKYESGEMEAPNFKMNDPEGNLVSLESYRGKYVLLDFWASWCAPCRAENPNVLAAYEKYKDANLTILAVSIDSDKDAWLKAVKEDNLPWKHVSDLKGSANEAAKAYGVGAIPDNFLINPEGKIVARGLRGQLLHDKLEELLK</sequence>
<keyword evidence="5" id="KW-0732">Signal</keyword>
<dbReference type="PROSITE" id="PS00194">
    <property type="entry name" value="THIOREDOXIN_1"/>
    <property type="match status" value="1"/>
</dbReference>
<comment type="subcellular location">
    <subcellularLocation>
        <location evidence="1">Cell envelope</location>
    </subcellularLocation>
</comment>
<dbReference type="GO" id="GO:0030313">
    <property type="term" value="C:cell envelope"/>
    <property type="evidence" value="ECO:0007669"/>
    <property type="project" value="UniProtKB-SubCell"/>
</dbReference>
<dbReference type="SUPFAM" id="SSF52833">
    <property type="entry name" value="Thioredoxin-like"/>
    <property type="match status" value="1"/>
</dbReference>
<dbReference type="EMBL" id="JAKHSK010000041">
    <property type="protein sequence ID" value="MCL6220450.1"/>
    <property type="molecule type" value="Genomic_DNA"/>
</dbReference>
<evidence type="ECO:0000313" key="8">
    <source>
        <dbReference type="Proteomes" id="UP001139521"/>
    </source>
</evidence>
<dbReference type="InterPro" id="IPR000866">
    <property type="entry name" value="AhpC/TSA"/>
</dbReference>
<keyword evidence="2" id="KW-0201">Cytochrome c-type biogenesis</keyword>
<dbReference type="InterPro" id="IPR017937">
    <property type="entry name" value="Thioredoxin_CS"/>
</dbReference>
<keyword evidence="8" id="KW-1185">Reference proteome</keyword>
<keyword evidence="3" id="KW-1015">Disulfide bond</keyword>
<accession>A0A9X1ZWE2</accession>
<dbReference type="Proteomes" id="UP001139521">
    <property type="component" value="Unassembled WGS sequence"/>
</dbReference>
<dbReference type="GO" id="GO:0016209">
    <property type="term" value="F:antioxidant activity"/>
    <property type="evidence" value="ECO:0007669"/>
    <property type="project" value="InterPro"/>
</dbReference>
<proteinExistence type="predicted"/>
<dbReference type="PANTHER" id="PTHR42852:SF6">
    <property type="entry name" value="THIOL:DISULFIDE INTERCHANGE PROTEIN DSBE"/>
    <property type="match status" value="1"/>
</dbReference>
<evidence type="ECO:0000256" key="4">
    <source>
        <dbReference type="ARBA" id="ARBA00023284"/>
    </source>
</evidence>
<dbReference type="GO" id="GO:0017004">
    <property type="term" value="P:cytochrome complex assembly"/>
    <property type="evidence" value="ECO:0007669"/>
    <property type="project" value="UniProtKB-KW"/>
</dbReference>
<gene>
    <name evidence="7" type="ORF">L1967_19340</name>
</gene>
<dbReference type="PROSITE" id="PS51352">
    <property type="entry name" value="THIOREDOXIN_2"/>
    <property type="match status" value="1"/>
</dbReference>
<dbReference type="Gene3D" id="3.40.30.10">
    <property type="entry name" value="Glutaredoxin"/>
    <property type="match status" value="1"/>
</dbReference>
<name>A0A9X1ZWE2_9FLAO</name>
<evidence type="ECO:0000256" key="2">
    <source>
        <dbReference type="ARBA" id="ARBA00022748"/>
    </source>
</evidence>
<dbReference type="AlphaFoldDB" id="A0A9X1ZWE2"/>
<comment type="caution">
    <text evidence="7">The sequence shown here is derived from an EMBL/GenBank/DDBJ whole genome shotgun (WGS) entry which is preliminary data.</text>
</comment>
<dbReference type="CDD" id="cd02966">
    <property type="entry name" value="TlpA_like_family"/>
    <property type="match status" value="1"/>
</dbReference>